<dbReference type="Proteomes" id="UP000823775">
    <property type="component" value="Unassembled WGS sequence"/>
</dbReference>
<reference evidence="1 2" key="1">
    <citation type="journal article" date="2021" name="BMC Genomics">
        <title>Datura genome reveals duplications of psychoactive alkaloid biosynthetic genes and high mutation rate following tissue culture.</title>
        <authorList>
            <person name="Rajewski A."/>
            <person name="Carter-House D."/>
            <person name="Stajich J."/>
            <person name="Litt A."/>
        </authorList>
    </citation>
    <scope>NUCLEOTIDE SEQUENCE [LARGE SCALE GENOMIC DNA]</scope>
    <source>
        <strain evidence="1">AR-01</strain>
    </source>
</reference>
<evidence type="ECO:0000313" key="1">
    <source>
        <dbReference type="EMBL" id="MCD9643179.1"/>
    </source>
</evidence>
<organism evidence="1 2">
    <name type="scientific">Datura stramonium</name>
    <name type="common">Jimsonweed</name>
    <name type="synonym">Common thornapple</name>
    <dbReference type="NCBI Taxonomy" id="4076"/>
    <lineage>
        <taxon>Eukaryota</taxon>
        <taxon>Viridiplantae</taxon>
        <taxon>Streptophyta</taxon>
        <taxon>Embryophyta</taxon>
        <taxon>Tracheophyta</taxon>
        <taxon>Spermatophyta</taxon>
        <taxon>Magnoliopsida</taxon>
        <taxon>eudicotyledons</taxon>
        <taxon>Gunneridae</taxon>
        <taxon>Pentapetalae</taxon>
        <taxon>asterids</taxon>
        <taxon>lamiids</taxon>
        <taxon>Solanales</taxon>
        <taxon>Solanaceae</taxon>
        <taxon>Solanoideae</taxon>
        <taxon>Datureae</taxon>
        <taxon>Datura</taxon>
    </lineage>
</organism>
<protein>
    <submittedName>
        <fullName evidence="1">Uncharacterized protein</fullName>
    </submittedName>
</protein>
<name>A0ABS8VAQ1_DATST</name>
<keyword evidence="2" id="KW-1185">Reference proteome</keyword>
<evidence type="ECO:0000313" key="2">
    <source>
        <dbReference type="Proteomes" id="UP000823775"/>
    </source>
</evidence>
<gene>
    <name evidence="1" type="ORF">HAX54_030399</name>
</gene>
<sequence length="115" mass="12837">MGFFHQNWLGYGHAKEESQAQVKIVAGVVEFMEVVGLFAPAIHRCFVGWHWLFTGASQGGTGYSPVLRRFAPAIQRCFAGGTGYSSVLHRLAPAIHRSAPTIHRWFVGWHRLFAV</sequence>
<proteinExistence type="predicted"/>
<dbReference type="EMBL" id="JACEIK010003803">
    <property type="protein sequence ID" value="MCD9643179.1"/>
    <property type="molecule type" value="Genomic_DNA"/>
</dbReference>
<accession>A0ABS8VAQ1</accession>
<comment type="caution">
    <text evidence="1">The sequence shown here is derived from an EMBL/GenBank/DDBJ whole genome shotgun (WGS) entry which is preliminary data.</text>
</comment>